<evidence type="ECO:0000256" key="2">
    <source>
        <dbReference type="ARBA" id="ARBA00022490"/>
    </source>
</evidence>
<dbReference type="Gene3D" id="3.30.54.20">
    <property type="match status" value="1"/>
</dbReference>
<dbReference type="CDD" id="cd00771">
    <property type="entry name" value="ThrRS_core"/>
    <property type="match status" value="1"/>
</dbReference>
<keyword evidence="9 13" id="KW-0694">RNA-binding</keyword>
<comment type="catalytic activity">
    <reaction evidence="12 13">
        <text>tRNA(Thr) + L-threonine + ATP = L-threonyl-tRNA(Thr) + AMP + diphosphate + H(+)</text>
        <dbReference type="Rhea" id="RHEA:24624"/>
        <dbReference type="Rhea" id="RHEA-COMP:9670"/>
        <dbReference type="Rhea" id="RHEA-COMP:9704"/>
        <dbReference type="ChEBI" id="CHEBI:15378"/>
        <dbReference type="ChEBI" id="CHEBI:30616"/>
        <dbReference type="ChEBI" id="CHEBI:33019"/>
        <dbReference type="ChEBI" id="CHEBI:57926"/>
        <dbReference type="ChEBI" id="CHEBI:78442"/>
        <dbReference type="ChEBI" id="CHEBI:78534"/>
        <dbReference type="ChEBI" id="CHEBI:456215"/>
        <dbReference type="EC" id="6.1.1.3"/>
    </reaction>
</comment>
<feature type="domain" description="TGS" evidence="15">
    <location>
        <begin position="1"/>
        <end position="61"/>
    </location>
</feature>
<keyword evidence="10 13" id="KW-0648">Protein biosynthesis</keyword>
<dbReference type="PANTHER" id="PTHR11451">
    <property type="entry name" value="THREONINE-TRNA LIGASE"/>
    <property type="match status" value="1"/>
</dbReference>
<dbReference type="EMBL" id="JACSCY010000019">
    <property type="protein sequence ID" value="MBC6612928.1"/>
    <property type="molecule type" value="Genomic_DNA"/>
</dbReference>
<comment type="subcellular location">
    <subcellularLocation>
        <location evidence="13">Cytoplasm</location>
    </subcellularLocation>
</comment>
<dbReference type="PANTHER" id="PTHR11451:SF44">
    <property type="entry name" value="THREONINE--TRNA LIGASE, CHLOROPLASTIC_MITOCHONDRIAL 2"/>
    <property type="match status" value="1"/>
</dbReference>
<dbReference type="Gene3D" id="3.10.20.30">
    <property type="match status" value="1"/>
</dbReference>
<evidence type="ECO:0000256" key="10">
    <source>
        <dbReference type="ARBA" id="ARBA00022917"/>
    </source>
</evidence>
<evidence type="ECO:0000256" key="13">
    <source>
        <dbReference type="HAMAP-Rule" id="MF_00184"/>
    </source>
</evidence>
<evidence type="ECO:0000256" key="6">
    <source>
        <dbReference type="ARBA" id="ARBA00022741"/>
    </source>
</evidence>
<keyword evidence="17" id="KW-1185">Reference proteome</keyword>
<keyword evidence="11 13" id="KW-0030">Aminoacyl-tRNA synthetase</keyword>
<comment type="caution">
    <text evidence="13">Lacks conserved residue(s) required for the propagation of feature annotation.</text>
</comment>
<keyword evidence="5 13" id="KW-0479">Metal-binding</keyword>
<reference evidence="16 17" key="1">
    <citation type="submission" date="2020-08" db="EMBL/GenBank/DDBJ databases">
        <title>Hymenobacter sp.</title>
        <authorList>
            <person name="Kim M.K."/>
        </authorList>
    </citation>
    <scope>NUCLEOTIDE SEQUENCE [LARGE SCALE GENOMIC DNA]</scope>
    <source>
        <strain evidence="16 17">BT507</strain>
    </source>
</reference>
<comment type="subunit">
    <text evidence="13">Homodimer.</text>
</comment>
<dbReference type="Gene3D" id="3.30.930.10">
    <property type="entry name" value="Bira Bifunctional Protein, Domain 2"/>
    <property type="match status" value="1"/>
</dbReference>
<evidence type="ECO:0000313" key="16">
    <source>
        <dbReference type="EMBL" id="MBC6612928.1"/>
    </source>
</evidence>
<proteinExistence type="inferred from homology"/>
<dbReference type="InterPro" id="IPR047246">
    <property type="entry name" value="ThrRS_anticodon"/>
</dbReference>
<protein>
    <recommendedName>
        <fullName evidence="13">Threonine--tRNA ligase</fullName>
        <ecNumber evidence="13">6.1.1.3</ecNumber>
    </recommendedName>
    <alternativeName>
        <fullName evidence="13">Threonyl-tRNA synthetase</fullName>
        <shortName evidence="13">ThrRS</shortName>
    </alternativeName>
</protein>
<feature type="domain" description="Aminoacyl-transfer RNA synthetases class-II family profile" evidence="14">
    <location>
        <begin position="243"/>
        <end position="542"/>
    </location>
</feature>
<dbReference type="SUPFAM" id="SSF52954">
    <property type="entry name" value="Class II aaRS ABD-related"/>
    <property type="match status" value="1"/>
</dbReference>
<dbReference type="SMART" id="SM00863">
    <property type="entry name" value="tRNA_SAD"/>
    <property type="match status" value="1"/>
</dbReference>
<keyword evidence="8 13" id="KW-0067">ATP-binding</keyword>
<dbReference type="InterPro" id="IPR045864">
    <property type="entry name" value="aa-tRNA-synth_II/BPL/LPL"/>
</dbReference>
<evidence type="ECO:0000256" key="1">
    <source>
        <dbReference type="ARBA" id="ARBA00008226"/>
    </source>
</evidence>
<evidence type="ECO:0000256" key="4">
    <source>
        <dbReference type="ARBA" id="ARBA00022598"/>
    </source>
</evidence>
<dbReference type="SUPFAM" id="SSF55681">
    <property type="entry name" value="Class II aaRS and biotin synthetases"/>
    <property type="match status" value="1"/>
</dbReference>
<dbReference type="Gene3D" id="3.40.50.800">
    <property type="entry name" value="Anticodon-binding domain"/>
    <property type="match status" value="1"/>
</dbReference>
<name>A0ABR7MQV5_9BACT</name>
<dbReference type="CDD" id="cd01667">
    <property type="entry name" value="TGS_ThrRS"/>
    <property type="match status" value="1"/>
</dbReference>
<dbReference type="PRINTS" id="PR01047">
    <property type="entry name" value="TRNASYNTHTHR"/>
</dbReference>
<feature type="binding site" evidence="13">
    <location>
        <position position="519"/>
    </location>
    <ligand>
        <name>Zn(2+)</name>
        <dbReference type="ChEBI" id="CHEBI:29105"/>
        <note>catalytic</note>
    </ligand>
</feature>
<evidence type="ECO:0000256" key="8">
    <source>
        <dbReference type="ARBA" id="ARBA00022840"/>
    </source>
</evidence>
<keyword evidence="7 13" id="KW-0862">Zinc</keyword>
<evidence type="ECO:0000256" key="11">
    <source>
        <dbReference type="ARBA" id="ARBA00023146"/>
    </source>
</evidence>
<sequence length="645" mass="73354">MIDITLPDGSVRQFEAGATGYDVAASISEGLARNALAVRVDGEVRDLHRPIDQSSNLEILTWNDAGGKMAFWHSSAHLLAEALEDLYPGVKLGIGPAIENGFYYDIDLGEGRTISTDDFPVIEKKMLELAKQKSRFECRPVPKAEAVAYFTEKDDPYKLDLIDRLEDGSITFYQQGNFVDLCRGPHLPDTSPIKAVKLLNVAGAYWRGDEKNKQLTRIYGITFPKAKELTEYLEKLEEAKRRDHRKLGKELELFAFSEKVGAGLPLWLPKGTALRERLEQFMRKAQIKSGYLPVVTPHIGSKELYVTSGHYEKYGADSFQPIKTPNPGEEFFLKPMNCPHHCEIYKTKPRSYRDLPLRLAEFGTVYRYEQSGELHGLTRVRGFTQDDAHIFCRPDQVKDEFKKVIDLVLYVFRALGFEDYTAQISLRDPENKTKYIGSDENWALAENAIQEAATEKGLPTVTEYGEAAFYGPKLDFMVRDALGRKWQLGTIQVDYNLPERFELEYVAPDNSRQRPVMLHRAPFGSLERFIAVLIEHCAGNFPLWLAPEQFAILPISEKYQEYAQQVYDRLQGEELRGSIDNRDEKIGRKIRDAEISKVPYMLIVGEKEQENGQVSVRRHGEGDLGSLPVDEFITKFQSEVAALMK</sequence>
<evidence type="ECO:0000256" key="3">
    <source>
        <dbReference type="ARBA" id="ARBA00022555"/>
    </source>
</evidence>
<dbReference type="InterPro" id="IPR004095">
    <property type="entry name" value="TGS"/>
</dbReference>
<dbReference type="InterPro" id="IPR033728">
    <property type="entry name" value="ThrRS_core"/>
</dbReference>
<dbReference type="InterPro" id="IPR002314">
    <property type="entry name" value="aa-tRNA-synt_IIb"/>
</dbReference>
<organism evidence="16 17">
    <name type="scientific">Hymenobacter citatus</name>
    <dbReference type="NCBI Taxonomy" id="2763506"/>
    <lineage>
        <taxon>Bacteria</taxon>
        <taxon>Pseudomonadati</taxon>
        <taxon>Bacteroidota</taxon>
        <taxon>Cytophagia</taxon>
        <taxon>Cytophagales</taxon>
        <taxon>Hymenobacteraceae</taxon>
        <taxon>Hymenobacter</taxon>
    </lineage>
</organism>
<dbReference type="InterPro" id="IPR036621">
    <property type="entry name" value="Anticodon-bd_dom_sf"/>
</dbReference>
<dbReference type="GO" id="GO:0004829">
    <property type="term" value="F:threonine-tRNA ligase activity"/>
    <property type="evidence" value="ECO:0007669"/>
    <property type="project" value="UniProtKB-EC"/>
</dbReference>
<dbReference type="Pfam" id="PF00587">
    <property type="entry name" value="tRNA-synt_2b"/>
    <property type="match status" value="1"/>
</dbReference>
<evidence type="ECO:0000313" key="17">
    <source>
        <dbReference type="Proteomes" id="UP000622017"/>
    </source>
</evidence>
<dbReference type="Gene3D" id="3.30.980.10">
    <property type="entry name" value="Threonyl-trna Synthetase, Chain A, domain 2"/>
    <property type="match status" value="1"/>
</dbReference>
<dbReference type="PROSITE" id="PS50862">
    <property type="entry name" value="AA_TRNA_LIGASE_II"/>
    <property type="match status" value="1"/>
</dbReference>
<evidence type="ECO:0000256" key="9">
    <source>
        <dbReference type="ARBA" id="ARBA00022884"/>
    </source>
</evidence>
<dbReference type="SUPFAM" id="SSF55186">
    <property type="entry name" value="ThrRS/AlaRS common domain"/>
    <property type="match status" value="1"/>
</dbReference>
<dbReference type="NCBIfam" id="TIGR00418">
    <property type="entry name" value="thrS"/>
    <property type="match status" value="1"/>
</dbReference>
<dbReference type="InterPro" id="IPR012947">
    <property type="entry name" value="tRNA_SAD"/>
</dbReference>
<feature type="binding site" evidence="13">
    <location>
        <position position="338"/>
    </location>
    <ligand>
        <name>Zn(2+)</name>
        <dbReference type="ChEBI" id="CHEBI:29105"/>
        <note>catalytic</note>
    </ligand>
</feature>
<dbReference type="EC" id="6.1.1.3" evidence="13"/>
<dbReference type="InterPro" id="IPR012676">
    <property type="entry name" value="TGS-like"/>
</dbReference>
<dbReference type="InterPro" id="IPR002320">
    <property type="entry name" value="Thr-tRNA-ligase_IIa"/>
</dbReference>
<gene>
    <name evidence="13 16" type="primary">thrS</name>
    <name evidence="16" type="ORF">H8B15_18550</name>
</gene>
<dbReference type="SUPFAM" id="SSF81271">
    <property type="entry name" value="TGS-like"/>
    <property type="match status" value="1"/>
</dbReference>
<dbReference type="Pfam" id="PF02824">
    <property type="entry name" value="TGS"/>
    <property type="match status" value="1"/>
</dbReference>
<keyword evidence="4 13" id="KW-0436">Ligase</keyword>
<evidence type="ECO:0000259" key="14">
    <source>
        <dbReference type="PROSITE" id="PS50862"/>
    </source>
</evidence>
<keyword evidence="3 13" id="KW-0820">tRNA-binding</keyword>
<comment type="similarity">
    <text evidence="1 13">Belongs to the class-II aminoacyl-tRNA synthetase family.</text>
</comment>
<feature type="binding site" evidence="13">
    <location>
        <position position="389"/>
    </location>
    <ligand>
        <name>Zn(2+)</name>
        <dbReference type="ChEBI" id="CHEBI:29105"/>
        <note>catalytic</note>
    </ligand>
</feature>
<comment type="caution">
    <text evidence="16">The sequence shown here is derived from an EMBL/GenBank/DDBJ whole genome shotgun (WGS) entry which is preliminary data.</text>
</comment>
<comment type="cofactor">
    <cofactor evidence="13">
        <name>Zn(2+)</name>
        <dbReference type="ChEBI" id="CHEBI:29105"/>
    </cofactor>
    <text evidence="13">Binds 1 zinc ion per subunit.</text>
</comment>
<accession>A0ABR7MQV5</accession>
<evidence type="ECO:0000256" key="5">
    <source>
        <dbReference type="ARBA" id="ARBA00022723"/>
    </source>
</evidence>
<dbReference type="InterPro" id="IPR006195">
    <property type="entry name" value="aa-tRNA-synth_II"/>
</dbReference>
<keyword evidence="2 13" id="KW-0963">Cytoplasm</keyword>
<evidence type="ECO:0000256" key="7">
    <source>
        <dbReference type="ARBA" id="ARBA00022833"/>
    </source>
</evidence>
<dbReference type="Pfam" id="PF03129">
    <property type="entry name" value="HGTP_anticodon"/>
    <property type="match status" value="1"/>
</dbReference>
<dbReference type="PROSITE" id="PS51880">
    <property type="entry name" value="TGS"/>
    <property type="match status" value="1"/>
</dbReference>
<dbReference type="InterPro" id="IPR018163">
    <property type="entry name" value="Thr/Ala-tRNA-synth_IIc_edit"/>
</dbReference>
<dbReference type="Pfam" id="PF07973">
    <property type="entry name" value="tRNA_SAD"/>
    <property type="match status" value="1"/>
</dbReference>
<keyword evidence="6 13" id="KW-0547">Nucleotide-binding</keyword>
<dbReference type="InterPro" id="IPR004154">
    <property type="entry name" value="Anticodon-bd"/>
</dbReference>
<dbReference type="CDD" id="cd00860">
    <property type="entry name" value="ThrRS_anticodon"/>
    <property type="match status" value="1"/>
</dbReference>
<evidence type="ECO:0000256" key="12">
    <source>
        <dbReference type="ARBA" id="ARBA00049515"/>
    </source>
</evidence>
<evidence type="ECO:0000259" key="15">
    <source>
        <dbReference type="PROSITE" id="PS51880"/>
    </source>
</evidence>
<dbReference type="HAMAP" id="MF_00184">
    <property type="entry name" value="Thr_tRNA_synth"/>
    <property type="match status" value="1"/>
</dbReference>
<dbReference type="Proteomes" id="UP000622017">
    <property type="component" value="Unassembled WGS sequence"/>
</dbReference>
<dbReference type="RefSeq" id="WP_187321144.1">
    <property type="nucleotide sequence ID" value="NZ_JACSCY010000019.1"/>
</dbReference>
<dbReference type="InterPro" id="IPR012675">
    <property type="entry name" value="Beta-grasp_dom_sf"/>
</dbReference>